<feature type="compositionally biased region" description="Polar residues" evidence="5">
    <location>
        <begin position="570"/>
        <end position="585"/>
    </location>
</feature>
<gene>
    <name evidence="7" type="ORF">Tsubulata_011900</name>
</gene>
<keyword evidence="8" id="KW-1185">Reference proteome</keyword>
<dbReference type="PANTHER" id="PTHR32295">
    <property type="entry name" value="IQ-DOMAIN 5-RELATED"/>
    <property type="match status" value="1"/>
</dbReference>
<evidence type="ECO:0000256" key="3">
    <source>
        <dbReference type="ARBA" id="ARBA00024378"/>
    </source>
</evidence>
<reference evidence="7" key="2">
    <citation type="journal article" date="2023" name="Plants (Basel)">
        <title>Annotation of the Turnera subulata (Passifloraceae) Draft Genome Reveals the S-Locus Evolved after the Divergence of Turneroideae from Passifloroideae in a Stepwise Manner.</title>
        <authorList>
            <person name="Henning P.M."/>
            <person name="Roalson E.H."/>
            <person name="Mir W."/>
            <person name="McCubbin A.G."/>
            <person name="Shore J.S."/>
        </authorList>
    </citation>
    <scope>NUCLEOTIDE SEQUENCE</scope>
    <source>
        <strain evidence="7">F60SS</strain>
    </source>
</reference>
<dbReference type="Pfam" id="PF00612">
    <property type="entry name" value="IQ"/>
    <property type="match status" value="2"/>
</dbReference>
<reference evidence="7" key="1">
    <citation type="submission" date="2022-02" db="EMBL/GenBank/DDBJ databases">
        <authorList>
            <person name="Henning P.M."/>
            <person name="McCubbin A.G."/>
            <person name="Shore J.S."/>
        </authorList>
    </citation>
    <scope>NUCLEOTIDE SEQUENCE</scope>
    <source>
        <strain evidence="7">F60SS</strain>
        <tissue evidence="7">Leaves</tissue>
    </source>
</reference>
<dbReference type="InterPro" id="IPR025064">
    <property type="entry name" value="DUF4005"/>
</dbReference>
<keyword evidence="1" id="KW-0112">Calmodulin-binding</keyword>
<dbReference type="PANTHER" id="PTHR32295:SF281">
    <property type="entry name" value="PROTEIN IQ-DOMAIN 31"/>
    <property type="match status" value="1"/>
</dbReference>
<evidence type="ECO:0000313" key="8">
    <source>
        <dbReference type="Proteomes" id="UP001141552"/>
    </source>
</evidence>
<feature type="compositionally biased region" description="Polar residues" evidence="5">
    <location>
        <begin position="76"/>
        <end position="96"/>
    </location>
</feature>
<organism evidence="7 8">
    <name type="scientific">Turnera subulata</name>
    <dbReference type="NCBI Taxonomy" id="218843"/>
    <lineage>
        <taxon>Eukaryota</taxon>
        <taxon>Viridiplantae</taxon>
        <taxon>Streptophyta</taxon>
        <taxon>Embryophyta</taxon>
        <taxon>Tracheophyta</taxon>
        <taxon>Spermatophyta</taxon>
        <taxon>Magnoliopsida</taxon>
        <taxon>eudicotyledons</taxon>
        <taxon>Gunneridae</taxon>
        <taxon>Pentapetalae</taxon>
        <taxon>rosids</taxon>
        <taxon>fabids</taxon>
        <taxon>Malpighiales</taxon>
        <taxon>Passifloraceae</taxon>
        <taxon>Turnera</taxon>
    </lineage>
</organism>
<dbReference type="AlphaFoldDB" id="A0A9Q0F502"/>
<comment type="subunit">
    <text evidence="3">Binds to multiple calmodulin (CaM) in the presence of Ca(2+) and CaM-like proteins.</text>
</comment>
<feature type="compositionally biased region" description="Basic and acidic residues" evidence="5">
    <location>
        <begin position="64"/>
        <end position="75"/>
    </location>
</feature>
<dbReference type="Gene3D" id="1.20.5.190">
    <property type="match status" value="1"/>
</dbReference>
<evidence type="ECO:0000259" key="6">
    <source>
        <dbReference type="Pfam" id="PF13178"/>
    </source>
</evidence>
<accession>A0A9Q0F502</accession>
<evidence type="ECO:0000256" key="1">
    <source>
        <dbReference type="ARBA" id="ARBA00022860"/>
    </source>
</evidence>
<dbReference type="Pfam" id="PF13178">
    <property type="entry name" value="DUF4005"/>
    <property type="match status" value="1"/>
</dbReference>
<feature type="compositionally biased region" description="Polar residues" evidence="5">
    <location>
        <begin position="413"/>
        <end position="448"/>
    </location>
</feature>
<dbReference type="OrthoDB" id="1101566at2759"/>
<comment type="caution">
    <text evidence="7">The sequence shown here is derived from an EMBL/GenBank/DDBJ whole genome shotgun (WGS) entry which is preliminary data.</text>
</comment>
<dbReference type="Proteomes" id="UP001141552">
    <property type="component" value="Unassembled WGS sequence"/>
</dbReference>
<proteinExistence type="inferred from homology"/>
<feature type="region of interest" description="Disordered" evidence="5">
    <location>
        <begin position="1"/>
        <end position="107"/>
    </location>
</feature>
<protein>
    <recommendedName>
        <fullName evidence="6">DUF4005 domain-containing protein</fullName>
    </recommendedName>
</protein>
<comment type="function">
    <text evidence="4">May be involved in cooperative interactions with calmodulins or calmodulin-like proteins. Recruits calmodulin proteins to microtubules, thus being a potential scaffold in cellular signaling and trafficking. May associate with nucleic acids and regulate gene expression at the transcriptional or post-transcriptional level.</text>
</comment>
<dbReference type="PROSITE" id="PS50096">
    <property type="entry name" value="IQ"/>
    <property type="match status" value="2"/>
</dbReference>
<evidence type="ECO:0000313" key="7">
    <source>
        <dbReference type="EMBL" id="KAJ4824169.1"/>
    </source>
</evidence>
<dbReference type="SMART" id="SM00015">
    <property type="entry name" value="IQ"/>
    <property type="match status" value="2"/>
</dbReference>
<feature type="region of interest" description="Disordered" evidence="5">
    <location>
        <begin position="466"/>
        <end position="614"/>
    </location>
</feature>
<feature type="domain" description="DUF4005" evidence="6">
    <location>
        <begin position="518"/>
        <end position="599"/>
    </location>
</feature>
<dbReference type="InterPro" id="IPR000048">
    <property type="entry name" value="IQ_motif_EF-hand-BS"/>
</dbReference>
<evidence type="ECO:0000256" key="4">
    <source>
        <dbReference type="ARBA" id="ARBA00045534"/>
    </source>
</evidence>
<feature type="compositionally biased region" description="Polar residues" evidence="5">
    <location>
        <begin position="603"/>
        <end position="614"/>
    </location>
</feature>
<dbReference type="EMBL" id="JAKUCV010007250">
    <property type="protein sequence ID" value="KAJ4824169.1"/>
    <property type="molecule type" value="Genomic_DNA"/>
</dbReference>
<comment type="similarity">
    <text evidence="2">Belongs to the IQD family.</text>
</comment>
<dbReference type="CDD" id="cd23767">
    <property type="entry name" value="IQCD"/>
    <property type="match status" value="1"/>
</dbReference>
<evidence type="ECO:0000256" key="2">
    <source>
        <dbReference type="ARBA" id="ARBA00024341"/>
    </source>
</evidence>
<dbReference type="GO" id="GO:0005516">
    <property type="term" value="F:calmodulin binding"/>
    <property type="evidence" value="ECO:0007669"/>
    <property type="project" value="UniProtKB-KW"/>
</dbReference>
<sequence length="614" mass="66888">MGKSPGKWIKTLLLGKKSSKSNAVKGKEKNSNQKETLVAARASEADVPPIPPVISHPTPITTEGNERRLEIENKEATNVQNDGGMSLQQETYSRGSTPEDVPSDPEKERKEKAAIMAQAAFRGYLARRAFKALKGIIRLQALIRGHLVRRQAVSTLCCVLGIVKLQALARGGIVRNSDVGQEVNKKCSLVKLQDGKRTDVEGVNIFIQEAKLSGNPFVRKLVSSSPTVMSLRLYYDPEEPNSIPNWLERWSSSRFWKPVPQPKKIPHSKAQKKLGNGHIVEAESGRPKRSVRRVPAANVDHASVHVASEIEKPKRTFRKVSTHQADTVQENPANEFEKVKRNLRKVHNPVLEHPVQTEVEAEKPKSSLEKVSGLSADHALGQNTGNSAEKVKKETTATAPKASTAVKNEPTHSKSPNVSTAVKNEPTATQSKSPNVADSEPTLISSKSPDAETIEEALEVSKVAELSLGEQTVVEPKPFVENGKDENTPIRNGDLSQKEDPASNQNSKSGRKSSVLAKQERAENGLQNSPTIPSYMAATESAKAKLRAQGSPRFSQDSVEKTSATRRHSLPSSTHNKISSESPRTQRAVHGSGKGSNKSEKSMLSSRDGNGMQC</sequence>
<name>A0A9Q0F502_9ROSI</name>
<dbReference type="InterPro" id="IPR027417">
    <property type="entry name" value="P-loop_NTPase"/>
</dbReference>
<feature type="region of interest" description="Disordered" evidence="5">
    <location>
        <begin position="349"/>
        <end position="452"/>
    </location>
</feature>
<dbReference type="SUPFAM" id="SSF52540">
    <property type="entry name" value="P-loop containing nucleoside triphosphate hydrolases"/>
    <property type="match status" value="1"/>
</dbReference>
<evidence type="ECO:0000256" key="5">
    <source>
        <dbReference type="SAM" id="MobiDB-lite"/>
    </source>
</evidence>